<proteinExistence type="predicted"/>
<name>A0A0K2V732_LEPSM</name>
<dbReference type="EMBL" id="HACA01028928">
    <property type="protein sequence ID" value="CDW46289.1"/>
    <property type="molecule type" value="Transcribed_RNA"/>
</dbReference>
<evidence type="ECO:0000313" key="1">
    <source>
        <dbReference type="EMBL" id="CDW46289.1"/>
    </source>
</evidence>
<accession>A0A0K2V732</accession>
<protein>
    <submittedName>
        <fullName evidence="1">Uncharacterized protein</fullName>
    </submittedName>
</protein>
<dbReference type="AlphaFoldDB" id="A0A0K2V732"/>
<organism evidence="1">
    <name type="scientific">Lepeophtheirus salmonis</name>
    <name type="common">Salmon louse</name>
    <name type="synonym">Caligus salmonis</name>
    <dbReference type="NCBI Taxonomy" id="72036"/>
    <lineage>
        <taxon>Eukaryota</taxon>
        <taxon>Metazoa</taxon>
        <taxon>Ecdysozoa</taxon>
        <taxon>Arthropoda</taxon>
        <taxon>Crustacea</taxon>
        <taxon>Multicrustacea</taxon>
        <taxon>Hexanauplia</taxon>
        <taxon>Copepoda</taxon>
        <taxon>Siphonostomatoida</taxon>
        <taxon>Caligidae</taxon>
        <taxon>Lepeophtheirus</taxon>
    </lineage>
</organism>
<sequence>MILSPIEIILLDLGSSLNMISYSLNLSTSQLKETSSYCFAMIVSS</sequence>
<reference evidence="1" key="1">
    <citation type="submission" date="2014-05" db="EMBL/GenBank/DDBJ databases">
        <authorList>
            <person name="Chronopoulou M."/>
        </authorList>
    </citation>
    <scope>NUCLEOTIDE SEQUENCE</scope>
    <source>
        <tissue evidence="1">Whole organism</tissue>
    </source>
</reference>